<evidence type="ECO:0008006" key="4">
    <source>
        <dbReference type="Google" id="ProtNLM"/>
    </source>
</evidence>
<reference evidence="2 3" key="1">
    <citation type="submission" date="2024-06" db="EMBL/GenBank/DDBJ databases">
        <title>The Natural Products Discovery Center: Release of the First 8490 Sequenced Strains for Exploring Actinobacteria Biosynthetic Diversity.</title>
        <authorList>
            <person name="Kalkreuter E."/>
            <person name="Kautsar S.A."/>
            <person name="Yang D."/>
            <person name="Bader C.D."/>
            <person name="Teijaro C.N."/>
            <person name="Fluegel L."/>
            <person name="Davis C.M."/>
            <person name="Simpson J.R."/>
            <person name="Lauterbach L."/>
            <person name="Steele A.D."/>
            <person name="Gui C."/>
            <person name="Meng S."/>
            <person name="Li G."/>
            <person name="Viehrig K."/>
            <person name="Ye F."/>
            <person name="Su P."/>
            <person name="Kiefer A.F."/>
            <person name="Nichols A."/>
            <person name="Cepeda A.J."/>
            <person name="Yan W."/>
            <person name="Fan B."/>
            <person name="Jiang Y."/>
            <person name="Adhikari A."/>
            <person name="Zheng C.-J."/>
            <person name="Schuster L."/>
            <person name="Cowan T.M."/>
            <person name="Smanski M.J."/>
            <person name="Chevrette M.G."/>
            <person name="De Carvalho L.P.S."/>
            <person name="Shen B."/>
        </authorList>
    </citation>
    <scope>NUCLEOTIDE SEQUENCE [LARGE SCALE GENOMIC DNA]</scope>
    <source>
        <strain evidence="2 3">NPDC045974</strain>
    </source>
</reference>
<dbReference type="EMBL" id="JBEZAE010000001">
    <property type="protein sequence ID" value="MEU7068668.1"/>
    <property type="molecule type" value="Genomic_DNA"/>
</dbReference>
<protein>
    <recommendedName>
        <fullName evidence="4">Lipoprotein</fullName>
    </recommendedName>
</protein>
<comment type="caution">
    <text evidence="2">The sequence shown here is derived from an EMBL/GenBank/DDBJ whole genome shotgun (WGS) entry which is preliminary data.</text>
</comment>
<evidence type="ECO:0000256" key="1">
    <source>
        <dbReference type="SAM" id="MobiDB-lite"/>
    </source>
</evidence>
<evidence type="ECO:0000313" key="2">
    <source>
        <dbReference type="EMBL" id="MEU7068668.1"/>
    </source>
</evidence>
<organism evidence="2 3">
    <name type="scientific">Streptomyces narbonensis</name>
    <dbReference type="NCBI Taxonomy" id="67333"/>
    <lineage>
        <taxon>Bacteria</taxon>
        <taxon>Bacillati</taxon>
        <taxon>Actinomycetota</taxon>
        <taxon>Actinomycetes</taxon>
        <taxon>Kitasatosporales</taxon>
        <taxon>Streptomycetaceae</taxon>
        <taxon>Streptomyces</taxon>
    </lineage>
</organism>
<keyword evidence="3" id="KW-1185">Reference proteome</keyword>
<dbReference type="Proteomes" id="UP001551329">
    <property type="component" value="Unassembled WGS sequence"/>
</dbReference>
<dbReference type="RefSeq" id="WP_358468853.1">
    <property type="nucleotide sequence ID" value="NZ_JBEZAE010000001.1"/>
</dbReference>
<evidence type="ECO:0000313" key="3">
    <source>
        <dbReference type="Proteomes" id="UP001551329"/>
    </source>
</evidence>
<proteinExistence type="predicted"/>
<feature type="region of interest" description="Disordered" evidence="1">
    <location>
        <begin position="93"/>
        <end position="118"/>
    </location>
</feature>
<accession>A0ABV3C1L8</accession>
<sequence length="232" mass="23500">MTRRAAAAATRRPPRRVAAAALRRRATVATGRRAAAAALAGFLPLVAACGIQGSDVVEAGGAPTVLVAPNPESRMMLYFVGPDGRSMPVARDVGFGSSDSPFGPDYERGSGGGRETEAPDRALLSGGRTAGDKVLAALLAGPNDAETAAGLTTGLPPGLGAPHVTEDKPAGTEGRRLLRARAPFAVTGLSETAVRQLVCTTAYAQDRLGLAEVVLMGPDGALPAATCDDDTD</sequence>
<name>A0ABV3C1L8_9ACTN</name>
<gene>
    <name evidence="2" type="ORF">AB0A88_00770</name>
</gene>